<dbReference type="InParanoid" id="A0A2K2CAE3"/>
<evidence type="ECO:0000313" key="1">
    <source>
        <dbReference type="EMBL" id="PNT59001.1"/>
    </source>
</evidence>
<keyword evidence="2" id="KW-1185">Reference proteome</keyword>
<protein>
    <submittedName>
        <fullName evidence="1">Uncharacterized protein</fullName>
    </submittedName>
</protein>
<sequence>MVKASFQMGRFSIWYLGNYDVKPVHFAHVPNSKFFYGMSETCTISIIRSYVYVSSHSLEKKACSIMPSQ</sequence>
<accession>A0A2K2CAE3</accession>
<dbReference type="EMBL" id="CM009290">
    <property type="protein sequence ID" value="PNT59001.1"/>
    <property type="molecule type" value="Genomic_DNA"/>
</dbReference>
<dbReference type="Proteomes" id="UP000006729">
    <property type="component" value="Chromosome 1"/>
</dbReference>
<reference evidence="1 2" key="1">
    <citation type="journal article" date="2006" name="Science">
        <title>The genome of black cottonwood, Populus trichocarpa (Torr. &amp; Gray).</title>
        <authorList>
            <person name="Tuskan G.A."/>
            <person name="Difazio S."/>
            <person name="Jansson S."/>
            <person name="Bohlmann J."/>
            <person name="Grigoriev I."/>
            <person name="Hellsten U."/>
            <person name="Putnam N."/>
            <person name="Ralph S."/>
            <person name="Rombauts S."/>
            <person name="Salamov A."/>
            <person name="Schein J."/>
            <person name="Sterck L."/>
            <person name="Aerts A."/>
            <person name="Bhalerao R.R."/>
            <person name="Bhalerao R.P."/>
            <person name="Blaudez D."/>
            <person name="Boerjan W."/>
            <person name="Brun A."/>
            <person name="Brunner A."/>
            <person name="Busov V."/>
            <person name="Campbell M."/>
            <person name="Carlson J."/>
            <person name="Chalot M."/>
            <person name="Chapman J."/>
            <person name="Chen G.L."/>
            <person name="Cooper D."/>
            <person name="Coutinho P.M."/>
            <person name="Couturier J."/>
            <person name="Covert S."/>
            <person name="Cronk Q."/>
            <person name="Cunningham R."/>
            <person name="Davis J."/>
            <person name="Degroeve S."/>
            <person name="Dejardin A."/>
            <person name="Depamphilis C."/>
            <person name="Detter J."/>
            <person name="Dirks B."/>
            <person name="Dubchak I."/>
            <person name="Duplessis S."/>
            <person name="Ehlting J."/>
            <person name="Ellis B."/>
            <person name="Gendler K."/>
            <person name="Goodstein D."/>
            <person name="Gribskov M."/>
            <person name="Grimwood J."/>
            <person name="Groover A."/>
            <person name="Gunter L."/>
            <person name="Hamberger B."/>
            <person name="Heinze B."/>
            <person name="Helariutta Y."/>
            <person name="Henrissat B."/>
            <person name="Holligan D."/>
            <person name="Holt R."/>
            <person name="Huang W."/>
            <person name="Islam-Faridi N."/>
            <person name="Jones S."/>
            <person name="Jones-Rhoades M."/>
            <person name="Jorgensen R."/>
            <person name="Joshi C."/>
            <person name="Kangasjarvi J."/>
            <person name="Karlsson J."/>
            <person name="Kelleher C."/>
            <person name="Kirkpatrick R."/>
            <person name="Kirst M."/>
            <person name="Kohler A."/>
            <person name="Kalluri U."/>
            <person name="Larimer F."/>
            <person name="Leebens-Mack J."/>
            <person name="Leple J.C."/>
            <person name="Locascio P."/>
            <person name="Lou Y."/>
            <person name="Lucas S."/>
            <person name="Martin F."/>
            <person name="Montanini B."/>
            <person name="Napoli C."/>
            <person name="Nelson D.R."/>
            <person name="Nelson C."/>
            <person name="Nieminen K."/>
            <person name="Nilsson O."/>
            <person name="Pereda V."/>
            <person name="Peter G."/>
            <person name="Philippe R."/>
            <person name="Pilate G."/>
            <person name="Poliakov A."/>
            <person name="Razumovskaya J."/>
            <person name="Richardson P."/>
            <person name="Rinaldi C."/>
            <person name="Ritland K."/>
            <person name="Rouze P."/>
            <person name="Ryaboy D."/>
            <person name="Schmutz J."/>
            <person name="Schrader J."/>
            <person name="Segerman B."/>
            <person name="Shin H."/>
            <person name="Siddiqui A."/>
            <person name="Sterky F."/>
            <person name="Terry A."/>
            <person name="Tsai C.J."/>
            <person name="Uberbacher E."/>
            <person name="Unneberg P."/>
            <person name="Vahala J."/>
            <person name="Wall K."/>
            <person name="Wessler S."/>
            <person name="Yang G."/>
            <person name="Yin T."/>
            <person name="Douglas C."/>
            <person name="Marra M."/>
            <person name="Sandberg G."/>
            <person name="Van de Peer Y."/>
            <person name="Rokhsar D."/>
        </authorList>
    </citation>
    <scope>NUCLEOTIDE SEQUENCE [LARGE SCALE GENOMIC DNA]</scope>
    <source>
        <strain evidence="2">cv. Nisqually</strain>
    </source>
</reference>
<dbReference type="AlphaFoldDB" id="A0A2K2CAE3"/>
<evidence type="ECO:0000313" key="2">
    <source>
        <dbReference type="Proteomes" id="UP000006729"/>
    </source>
</evidence>
<name>A0A2K2CAE3_POPTR</name>
<proteinExistence type="predicted"/>
<gene>
    <name evidence="1" type="ORF">POPTR_001G384500</name>
</gene>
<organism evidence="1 2">
    <name type="scientific">Populus trichocarpa</name>
    <name type="common">Western balsam poplar</name>
    <name type="synonym">Populus balsamifera subsp. trichocarpa</name>
    <dbReference type="NCBI Taxonomy" id="3694"/>
    <lineage>
        <taxon>Eukaryota</taxon>
        <taxon>Viridiplantae</taxon>
        <taxon>Streptophyta</taxon>
        <taxon>Embryophyta</taxon>
        <taxon>Tracheophyta</taxon>
        <taxon>Spermatophyta</taxon>
        <taxon>Magnoliopsida</taxon>
        <taxon>eudicotyledons</taxon>
        <taxon>Gunneridae</taxon>
        <taxon>Pentapetalae</taxon>
        <taxon>rosids</taxon>
        <taxon>fabids</taxon>
        <taxon>Malpighiales</taxon>
        <taxon>Salicaceae</taxon>
        <taxon>Saliceae</taxon>
        <taxon>Populus</taxon>
    </lineage>
</organism>